<evidence type="ECO:0000256" key="1">
    <source>
        <dbReference type="PROSITE-ProRule" id="PRU00023"/>
    </source>
</evidence>
<keyword evidence="2" id="KW-0472">Membrane</keyword>
<keyword evidence="2" id="KW-1133">Transmembrane helix</keyword>
<dbReference type="SUPFAM" id="SSF48403">
    <property type="entry name" value="Ankyrin repeat"/>
    <property type="match status" value="1"/>
</dbReference>
<dbReference type="Gene3D" id="1.25.40.20">
    <property type="entry name" value="Ankyrin repeat-containing domain"/>
    <property type="match status" value="1"/>
</dbReference>
<dbReference type="InterPro" id="IPR002110">
    <property type="entry name" value="Ankyrin_rpt"/>
</dbReference>
<dbReference type="Pfam" id="PF12796">
    <property type="entry name" value="Ank_2"/>
    <property type="match status" value="1"/>
</dbReference>
<feature type="transmembrane region" description="Helical" evidence="2">
    <location>
        <begin position="477"/>
        <end position="497"/>
    </location>
</feature>
<dbReference type="Proteomes" id="UP000887581">
    <property type="component" value="Unplaced"/>
</dbReference>
<proteinExistence type="predicted"/>
<dbReference type="PANTHER" id="PTHR24192">
    <property type="entry name" value="ANKYRIN REPEAT DOMAIN 40"/>
    <property type="match status" value="1"/>
</dbReference>
<dbReference type="PANTHER" id="PTHR24192:SF3">
    <property type="entry name" value="ANKYRIN REPEAT DOMAIN 40"/>
    <property type="match status" value="1"/>
</dbReference>
<feature type="repeat" description="ANK" evidence="1">
    <location>
        <begin position="43"/>
        <end position="75"/>
    </location>
</feature>
<dbReference type="PROSITE" id="PS50297">
    <property type="entry name" value="ANK_REP_REGION"/>
    <property type="match status" value="1"/>
</dbReference>
<keyword evidence="1" id="KW-0040">ANK repeat</keyword>
<evidence type="ECO:0000313" key="4">
    <source>
        <dbReference type="WBParaSite" id="sdigi.contig163.g5488.t1"/>
    </source>
</evidence>
<accession>A0A915PNS1</accession>
<dbReference type="PROSITE" id="PS50088">
    <property type="entry name" value="ANK_REPEAT"/>
    <property type="match status" value="1"/>
</dbReference>
<protein>
    <submittedName>
        <fullName evidence="4">ANK_REP_REGION domain-containing protein</fullName>
    </submittedName>
</protein>
<reference evidence="4" key="1">
    <citation type="submission" date="2022-11" db="UniProtKB">
        <authorList>
            <consortium name="WormBaseParasite"/>
        </authorList>
    </citation>
    <scope>IDENTIFICATION</scope>
</reference>
<dbReference type="WBParaSite" id="sdigi.contig163.g5488.t1">
    <property type="protein sequence ID" value="sdigi.contig163.g5488.t1"/>
    <property type="gene ID" value="sdigi.contig163.g5488"/>
</dbReference>
<evidence type="ECO:0000256" key="2">
    <source>
        <dbReference type="SAM" id="Phobius"/>
    </source>
</evidence>
<dbReference type="InterPro" id="IPR039195">
    <property type="entry name" value="ANKRD40"/>
</dbReference>
<sequence length="499" mass="55906">MAEDENNRIQMEFLEVCSFGDLEQVIAMLANSKIDTNFRHHINKWTALHWASRRNHEDVVALLLKAGFDPYSTAKDGKTPLDLATSEAVKQIFMNHINSSKVIQATSASGIKLLAENHTDKKKEQEKKVCKNKDTLPRSRQAAKTLNFVAVEMDTDAYPNQLKHEIRSCSQPSSLRHVHFLLVRPSAEDGKEGFKRIALPGCSSIDDLKFTIEETMKKGKVLEVIMLPNRIKIETDQQVKDLTDQQKVEVVFDLAGTDKNLSVDDGNKNGFSKCGSLLKRKSATTTTEYSNEPESYLRSTDNVISLNDDGNSTSVADPNTRKNDDSNLMSLEEQLIRVKTPEIAVTSEHLLTAHSSISTIDTIFPSKILAKEMVDLQAVSLEKNKTECTTDESVLVNELATNLQTPSLKIKDDYEIAEQETETEGDTTVLDAVVDNSVVYDIMKSNDFAAEQVDDHLLAKEDWDRIIIRNDSNKRKLQIALLIGCIVGFGGLTYMFYKK</sequence>
<dbReference type="InterPro" id="IPR036770">
    <property type="entry name" value="Ankyrin_rpt-contain_sf"/>
</dbReference>
<dbReference type="SMART" id="SM00248">
    <property type="entry name" value="ANK"/>
    <property type="match status" value="2"/>
</dbReference>
<keyword evidence="2" id="KW-0812">Transmembrane</keyword>
<name>A0A915PNS1_9BILA</name>
<evidence type="ECO:0000313" key="3">
    <source>
        <dbReference type="Proteomes" id="UP000887581"/>
    </source>
</evidence>
<dbReference type="AlphaFoldDB" id="A0A915PNS1"/>
<keyword evidence="3" id="KW-1185">Reference proteome</keyword>
<organism evidence="3 4">
    <name type="scientific">Setaria digitata</name>
    <dbReference type="NCBI Taxonomy" id="48799"/>
    <lineage>
        <taxon>Eukaryota</taxon>
        <taxon>Metazoa</taxon>
        <taxon>Ecdysozoa</taxon>
        <taxon>Nematoda</taxon>
        <taxon>Chromadorea</taxon>
        <taxon>Rhabditida</taxon>
        <taxon>Spirurina</taxon>
        <taxon>Spiruromorpha</taxon>
        <taxon>Filarioidea</taxon>
        <taxon>Setariidae</taxon>
        <taxon>Setaria</taxon>
    </lineage>
</organism>